<reference evidence="4 5" key="1">
    <citation type="submission" date="2024-05" db="EMBL/GenBank/DDBJ databases">
        <authorList>
            <person name="Wallberg A."/>
        </authorList>
    </citation>
    <scope>NUCLEOTIDE SEQUENCE [LARGE SCALE GENOMIC DNA]</scope>
</reference>
<feature type="region of interest" description="Disordered" evidence="3">
    <location>
        <begin position="1"/>
        <end position="25"/>
    </location>
</feature>
<dbReference type="PANTHER" id="PTHR10380:SF192">
    <property type="entry name" value="GEO02312P1"/>
    <property type="match status" value="1"/>
</dbReference>
<evidence type="ECO:0008006" key="6">
    <source>
        <dbReference type="Google" id="ProtNLM"/>
    </source>
</evidence>
<dbReference type="PROSITE" id="PS51155">
    <property type="entry name" value="CHIT_BIND_RR_2"/>
    <property type="match status" value="3"/>
</dbReference>
<keyword evidence="1 2" id="KW-0193">Cuticle</keyword>
<dbReference type="InterPro" id="IPR031311">
    <property type="entry name" value="CHIT_BIND_RR_consensus"/>
</dbReference>
<proteinExistence type="predicted"/>
<dbReference type="InterPro" id="IPR050468">
    <property type="entry name" value="Cuticle_Struct_Prot"/>
</dbReference>
<dbReference type="GO" id="GO:0062129">
    <property type="term" value="C:chitin-based extracellular matrix"/>
    <property type="evidence" value="ECO:0007669"/>
    <property type="project" value="TreeGrafter"/>
</dbReference>
<organism evidence="4 5">
    <name type="scientific">Meganyctiphanes norvegica</name>
    <name type="common">Northern krill</name>
    <name type="synonym">Thysanopoda norvegica</name>
    <dbReference type="NCBI Taxonomy" id="48144"/>
    <lineage>
        <taxon>Eukaryota</taxon>
        <taxon>Metazoa</taxon>
        <taxon>Ecdysozoa</taxon>
        <taxon>Arthropoda</taxon>
        <taxon>Crustacea</taxon>
        <taxon>Multicrustacea</taxon>
        <taxon>Malacostraca</taxon>
        <taxon>Eumalacostraca</taxon>
        <taxon>Eucarida</taxon>
        <taxon>Euphausiacea</taxon>
        <taxon>Euphausiidae</taxon>
        <taxon>Meganyctiphanes</taxon>
    </lineage>
</organism>
<evidence type="ECO:0000313" key="4">
    <source>
        <dbReference type="EMBL" id="CAL4185763.1"/>
    </source>
</evidence>
<evidence type="ECO:0000313" key="5">
    <source>
        <dbReference type="Proteomes" id="UP001497623"/>
    </source>
</evidence>
<evidence type="ECO:0000256" key="1">
    <source>
        <dbReference type="ARBA" id="ARBA00022460"/>
    </source>
</evidence>
<accession>A0AAV2SH00</accession>
<evidence type="ECO:0000256" key="3">
    <source>
        <dbReference type="SAM" id="MobiDB-lite"/>
    </source>
</evidence>
<comment type="caution">
    <text evidence="4">The sequence shown here is derived from an EMBL/GenBank/DDBJ whole genome shotgun (WGS) entry which is preliminary data.</text>
</comment>
<dbReference type="PROSITE" id="PS00233">
    <property type="entry name" value="CHIT_BIND_RR_1"/>
    <property type="match status" value="3"/>
</dbReference>
<dbReference type="EMBL" id="CAXKWB010062814">
    <property type="protein sequence ID" value="CAL4185763.1"/>
    <property type="molecule type" value="Genomic_DNA"/>
</dbReference>
<gene>
    <name evidence="4" type="ORF">MNOR_LOCUS35984</name>
</gene>
<sequence length="334" mass="33647">VSASSQGSLSQYSAPARAASAPAPAAPVEIAEIRGGIPEADGSYHFSYDTSSSSRTETADADLNIVGRYSFIADDGVSRSVEYNAGSATGFIAEGDHLPKVSDGNFGVRAAPQASASAPSIAYSAPSASSVNLVATKSSSPSAPRSDASYSFSYDAGDSARSESADADLNVVGSYSFTADDGISRSVNYQAGSDTGFIAEGDHLPKPVDARAGVVSAAFGNAPAATSYQAPVATSYQAPIASPSALPVAFEEAVIRGGIPSHDGSYHFSYDTSSSSRSESADALNSVTGSFGFEADDGVHRSIQYTAGAETGFIAEGAHLPVGPAVPGAELGIP</sequence>
<dbReference type="PRINTS" id="PR00947">
    <property type="entry name" value="CUTICLE"/>
</dbReference>
<dbReference type="GO" id="GO:0008010">
    <property type="term" value="F:structural constituent of chitin-based larval cuticle"/>
    <property type="evidence" value="ECO:0007669"/>
    <property type="project" value="TreeGrafter"/>
</dbReference>
<protein>
    <recommendedName>
        <fullName evidence="6">Cuticle protein</fullName>
    </recommendedName>
</protein>
<dbReference type="Pfam" id="PF00379">
    <property type="entry name" value="Chitin_bind_4"/>
    <property type="match status" value="3"/>
</dbReference>
<feature type="non-terminal residue" evidence="4">
    <location>
        <position position="334"/>
    </location>
</feature>
<name>A0AAV2SH00_MEGNR</name>
<dbReference type="PANTHER" id="PTHR10380">
    <property type="entry name" value="CUTICLE PROTEIN"/>
    <property type="match status" value="1"/>
</dbReference>
<dbReference type="InterPro" id="IPR000618">
    <property type="entry name" value="Insect_cuticle"/>
</dbReference>
<keyword evidence="5" id="KW-1185">Reference proteome</keyword>
<dbReference type="AlphaFoldDB" id="A0AAV2SH00"/>
<feature type="non-terminal residue" evidence="4">
    <location>
        <position position="1"/>
    </location>
</feature>
<dbReference type="Proteomes" id="UP001497623">
    <property type="component" value="Unassembled WGS sequence"/>
</dbReference>
<evidence type="ECO:0000256" key="2">
    <source>
        <dbReference type="PROSITE-ProRule" id="PRU00497"/>
    </source>
</evidence>